<gene>
    <name evidence="2" type="ORF">E2C01_080572</name>
</gene>
<reference evidence="2 3" key="1">
    <citation type="submission" date="2019-05" db="EMBL/GenBank/DDBJ databases">
        <title>Another draft genome of Portunus trituberculatus and its Hox gene families provides insights of decapod evolution.</title>
        <authorList>
            <person name="Jeong J.-H."/>
            <person name="Song I."/>
            <person name="Kim S."/>
            <person name="Choi T."/>
            <person name="Kim D."/>
            <person name="Ryu S."/>
            <person name="Kim W."/>
        </authorList>
    </citation>
    <scope>NUCLEOTIDE SEQUENCE [LARGE SCALE GENOMIC DNA]</scope>
    <source>
        <tissue evidence="2">Muscle</tissue>
    </source>
</reference>
<dbReference type="Proteomes" id="UP000324222">
    <property type="component" value="Unassembled WGS sequence"/>
</dbReference>
<protein>
    <submittedName>
        <fullName evidence="2">Uncharacterized protein</fullName>
    </submittedName>
</protein>
<feature type="region of interest" description="Disordered" evidence="1">
    <location>
        <begin position="85"/>
        <end position="109"/>
    </location>
</feature>
<keyword evidence="3" id="KW-1185">Reference proteome</keyword>
<dbReference type="EMBL" id="VSRR010069527">
    <property type="protein sequence ID" value="MPC85778.1"/>
    <property type="molecule type" value="Genomic_DNA"/>
</dbReference>
<feature type="region of interest" description="Disordered" evidence="1">
    <location>
        <begin position="1"/>
        <end position="36"/>
    </location>
</feature>
<evidence type="ECO:0000256" key="1">
    <source>
        <dbReference type="SAM" id="MobiDB-lite"/>
    </source>
</evidence>
<accession>A0A5B7IYQ5</accession>
<dbReference type="AlphaFoldDB" id="A0A5B7IYQ5"/>
<sequence length="109" mass="12317">MIKKKIISPYHHQDIPEHTTERTTETHVSPSSLLPSPLTTTLLPGCPLTPLTPHLTPSPFPVAITVLSEHWRGWHEWQLRIELSPGSLRTPGLDDTPEWHTMSRNTCSN</sequence>
<evidence type="ECO:0000313" key="3">
    <source>
        <dbReference type="Proteomes" id="UP000324222"/>
    </source>
</evidence>
<evidence type="ECO:0000313" key="2">
    <source>
        <dbReference type="EMBL" id="MPC85778.1"/>
    </source>
</evidence>
<name>A0A5B7IYQ5_PORTR</name>
<organism evidence="2 3">
    <name type="scientific">Portunus trituberculatus</name>
    <name type="common">Swimming crab</name>
    <name type="synonym">Neptunus trituberculatus</name>
    <dbReference type="NCBI Taxonomy" id="210409"/>
    <lineage>
        <taxon>Eukaryota</taxon>
        <taxon>Metazoa</taxon>
        <taxon>Ecdysozoa</taxon>
        <taxon>Arthropoda</taxon>
        <taxon>Crustacea</taxon>
        <taxon>Multicrustacea</taxon>
        <taxon>Malacostraca</taxon>
        <taxon>Eumalacostraca</taxon>
        <taxon>Eucarida</taxon>
        <taxon>Decapoda</taxon>
        <taxon>Pleocyemata</taxon>
        <taxon>Brachyura</taxon>
        <taxon>Eubrachyura</taxon>
        <taxon>Portunoidea</taxon>
        <taxon>Portunidae</taxon>
        <taxon>Portuninae</taxon>
        <taxon>Portunus</taxon>
    </lineage>
</organism>
<feature type="compositionally biased region" description="Low complexity" evidence="1">
    <location>
        <begin position="26"/>
        <end position="36"/>
    </location>
</feature>
<proteinExistence type="predicted"/>
<feature type="compositionally biased region" description="Basic and acidic residues" evidence="1">
    <location>
        <begin position="11"/>
        <end position="25"/>
    </location>
</feature>
<comment type="caution">
    <text evidence="2">The sequence shown here is derived from an EMBL/GenBank/DDBJ whole genome shotgun (WGS) entry which is preliminary data.</text>
</comment>